<gene>
    <name evidence="1" type="ORF">ES288_D10G288900v1</name>
</gene>
<accession>A0A5D2B346</accession>
<protein>
    <submittedName>
        <fullName evidence="1">Uncharacterized protein</fullName>
    </submittedName>
</protein>
<evidence type="ECO:0000313" key="1">
    <source>
        <dbReference type="EMBL" id="TYG51794.1"/>
    </source>
</evidence>
<name>A0A5D2B346_GOSDA</name>
<dbReference type="EMBL" id="CM017710">
    <property type="protein sequence ID" value="TYG51794.1"/>
    <property type="molecule type" value="Genomic_DNA"/>
</dbReference>
<dbReference type="AlphaFoldDB" id="A0A5D2B346"/>
<keyword evidence="2" id="KW-1185">Reference proteome</keyword>
<proteinExistence type="predicted"/>
<evidence type="ECO:0000313" key="2">
    <source>
        <dbReference type="Proteomes" id="UP000323506"/>
    </source>
</evidence>
<sequence>MHRTSGGLDSASLFSFQHWCHLVSQYLLHFPSMTSRFIRKIGYLCHC</sequence>
<organism evidence="1 2">
    <name type="scientific">Gossypium darwinii</name>
    <name type="common">Darwin's cotton</name>
    <name type="synonym">Gossypium barbadense var. darwinii</name>
    <dbReference type="NCBI Taxonomy" id="34276"/>
    <lineage>
        <taxon>Eukaryota</taxon>
        <taxon>Viridiplantae</taxon>
        <taxon>Streptophyta</taxon>
        <taxon>Embryophyta</taxon>
        <taxon>Tracheophyta</taxon>
        <taxon>Spermatophyta</taxon>
        <taxon>Magnoliopsida</taxon>
        <taxon>eudicotyledons</taxon>
        <taxon>Gunneridae</taxon>
        <taxon>Pentapetalae</taxon>
        <taxon>rosids</taxon>
        <taxon>malvids</taxon>
        <taxon>Malvales</taxon>
        <taxon>Malvaceae</taxon>
        <taxon>Malvoideae</taxon>
        <taxon>Gossypium</taxon>
    </lineage>
</organism>
<dbReference type="Proteomes" id="UP000323506">
    <property type="component" value="Chromosome D10"/>
</dbReference>
<reference evidence="1 2" key="1">
    <citation type="submission" date="2019-06" db="EMBL/GenBank/DDBJ databases">
        <title>WGS assembly of Gossypium darwinii.</title>
        <authorList>
            <person name="Chen Z.J."/>
            <person name="Sreedasyam A."/>
            <person name="Ando A."/>
            <person name="Song Q."/>
            <person name="De L."/>
            <person name="Hulse-Kemp A."/>
            <person name="Ding M."/>
            <person name="Ye W."/>
            <person name="Kirkbride R."/>
            <person name="Jenkins J."/>
            <person name="Plott C."/>
            <person name="Lovell J."/>
            <person name="Lin Y.-M."/>
            <person name="Vaughn R."/>
            <person name="Liu B."/>
            <person name="Li W."/>
            <person name="Simpson S."/>
            <person name="Scheffler B."/>
            <person name="Saski C."/>
            <person name="Grover C."/>
            <person name="Hu G."/>
            <person name="Conover J."/>
            <person name="Carlson J."/>
            <person name="Shu S."/>
            <person name="Boston L."/>
            <person name="Williams M."/>
            <person name="Peterson D."/>
            <person name="Mcgee K."/>
            <person name="Jones D."/>
            <person name="Wendel J."/>
            <person name="Stelly D."/>
            <person name="Grimwood J."/>
            <person name="Schmutz J."/>
        </authorList>
    </citation>
    <scope>NUCLEOTIDE SEQUENCE [LARGE SCALE GENOMIC DNA]</scope>
    <source>
        <strain evidence="1">1808015.09</strain>
    </source>
</reference>